<accession>X1JC23</accession>
<proteinExistence type="predicted"/>
<name>X1JC23_9ZZZZ</name>
<dbReference type="GO" id="GO:0008198">
    <property type="term" value="F:ferrous iron binding"/>
    <property type="evidence" value="ECO:0007669"/>
    <property type="project" value="InterPro"/>
</dbReference>
<evidence type="ECO:0000313" key="2">
    <source>
        <dbReference type="EMBL" id="GAH79040.1"/>
    </source>
</evidence>
<dbReference type="AlphaFoldDB" id="X1JC23"/>
<dbReference type="GO" id="GO:0016702">
    <property type="term" value="F:oxidoreductase activity, acting on single donors with incorporation of molecular oxygen, incorporation of two atoms of oxygen"/>
    <property type="evidence" value="ECO:0007669"/>
    <property type="project" value="UniProtKB-ARBA"/>
</dbReference>
<dbReference type="Pfam" id="PF02900">
    <property type="entry name" value="LigB"/>
    <property type="match status" value="1"/>
</dbReference>
<protein>
    <recommendedName>
        <fullName evidence="1">Extradiol ring-cleavage dioxygenase class III enzyme subunit B domain-containing protein</fullName>
    </recommendedName>
</protein>
<feature type="domain" description="Extradiol ring-cleavage dioxygenase class III enzyme subunit B" evidence="1">
    <location>
        <begin position="56"/>
        <end position="198"/>
    </location>
</feature>
<comment type="caution">
    <text evidence="2">The sequence shown here is derived from an EMBL/GenBank/DDBJ whole genome shotgun (WGS) entry which is preliminary data.</text>
</comment>
<evidence type="ECO:0000259" key="1">
    <source>
        <dbReference type="Pfam" id="PF02900"/>
    </source>
</evidence>
<dbReference type="Gene3D" id="3.40.830.10">
    <property type="entry name" value="LigB-like"/>
    <property type="match status" value="2"/>
</dbReference>
<dbReference type="CDD" id="cd07951">
    <property type="entry name" value="ED_3B_N_AMMECR1"/>
    <property type="match status" value="1"/>
</dbReference>
<dbReference type="SUPFAM" id="SSF53213">
    <property type="entry name" value="LigB-like"/>
    <property type="match status" value="1"/>
</dbReference>
<organism evidence="2">
    <name type="scientific">marine sediment metagenome</name>
    <dbReference type="NCBI Taxonomy" id="412755"/>
    <lineage>
        <taxon>unclassified sequences</taxon>
        <taxon>metagenomes</taxon>
        <taxon>ecological metagenomes</taxon>
    </lineage>
</organism>
<gene>
    <name evidence="2" type="ORF">S03H2_62701</name>
</gene>
<sequence length="203" mass="22854">MLIFASICPHPPILLPSVGSEEDRLLVKKTIESLERLGKELKKPGPDFIIISSPHLDWGFDVPLYFLAKNFKGEVETYLTGSESPQFYFEKGKKVYSTTLKEGKKYALIASGDLSHCLKEEGPYGFHSDGPRFDKALIKFLKEKDIKNFLKLDEMFPQAGECGLRSFSFLLGILEASGIDWQPEILSYEGPFGVGYLVANFKF</sequence>
<dbReference type="EMBL" id="BARU01040570">
    <property type="protein sequence ID" value="GAH79040.1"/>
    <property type="molecule type" value="Genomic_DNA"/>
</dbReference>
<reference evidence="2" key="1">
    <citation type="journal article" date="2014" name="Front. Microbiol.">
        <title>High frequency of phylogenetically diverse reductive dehalogenase-homologous genes in deep subseafloor sedimentary metagenomes.</title>
        <authorList>
            <person name="Kawai M."/>
            <person name="Futagami T."/>
            <person name="Toyoda A."/>
            <person name="Takaki Y."/>
            <person name="Nishi S."/>
            <person name="Hori S."/>
            <person name="Arai W."/>
            <person name="Tsubouchi T."/>
            <person name="Morono Y."/>
            <person name="Uchiyama I."/>
            <person name="Ito T."/>
            <person name="Fujiyama A."/>
            <person name="Inagaki F."/>
            <person name="Takami H."/>
        </authorList>
    </citation>
    <scope>NUCLEOTIDE SEQUENCE</scope>
    <source>
        <strain evidence="2">Expedition CK06-06</strain>
    </source>
</reference>
<dbReference type="InterPro" id="IPR004183">
    <property type="entry name" value="Xdiol_dOase_suB"/>
</dbReference>